<sequence>MHHLFRTISPASHYGVSHAVPLLIITTILWSFSFSLIGEYLAGQVDSWFSAMFRLVLAALVFLPFLRWRGYSPKVLGLYLLVGVFQLGVMYLFLFRSYLYLNVPTILLFSVMTPLYVTLIYDLLSGHRLRWGYALSALLAVLGAAVIHYHGVSEHFWWGLLLVQAANICFAVGQVGYKRLMEVYPMPQHSAFSWFYLGAALVTLLAWALFGNVAKLPTAPVQWGVLAFLGIVVSGLGYFMWNYGATQVDAGTLSIMNNFHVPAGLLVNFAFWQKTPNWTSFFIGSAIIAVALWVHQRWVVKHPAQTADARRHVGARNE</sequence>
<feature type="domain" description="EamA" evidence="10">
    <location>
        <begin position="21"/>
        <end position="147"/>
    </location>
</feature>
<feature type="transmembrane region" description="Helical" evidence="9">
    <location>
        <begin position="131"/>
        <end position="150"/>
    </location>
</feature>
<dbReference type="KEGG" id="dze:Dd1591_3936"/>
<dbReference type="InterPro" id="IPR004779">
    <property type="entry name" value="CO/AA/NH_transpt"/>
</dbReference>
<dbReference type="PANTHER" id="PTHR32322">
    <property type="entry name" value="INNER MEMBRANE TRANSPORTER"/>
    <property type="match status" value="1"/>
</dbReference>
<keyword evidence="8 9" id="KW-0472">Membrane</keyword>
<dbReference type="Pfam" id="PF00892">
    <property type="entry name" value="EamA"/>
    <property type="match status" value="2"/>
</dbReference>
<evidence type="ECO:0000259" key="10">
    <source>
        <dbReference type="Pfam" id="PF00892"/>
    </source>
</evidence>
<comment type="similarity">
    <text evidence="2">Belongs to the EamA transporter family.</text>
</comment>
<dbReference type="NCBIfam" id="TIGR00950">
    <property type="entry name" value="2A78"/>
    <property type="match status" value="1"/>
</dbReference>
<feature type="transmembrane region" description="Helical" evidence="9">
    <location>
        <begin position="278"/>
        <end position="295"/>
    </location>
</feature>
<feature type="transmembrane region" description="Helical" evidence="9">
    <location>
        <begin position="48"/>
        <end position="66"/>
    </location>
</feature>
<feature type="transmembrane region" description="Helical" evidence="9">
    <location>
        <begin position="20"/>
        <end position="42"/>
    </location>
</feature>
<feature type="transmembrane region" description="Helical" evidence="9">
    <location>
        <begin position="222"/>
        <end position="241"/>
    </location>
</feature>
<feature type="transmembrane region" description="Helical" evidence="9">
    <location>
        <begin position="189"/>
        <end position="210"/>
    </location>
</feature>
<gene>
    <name evidence="11" type="ordered locus">Dd1591_3936</name>
</gene>
<dbReference type="HOGENOM" id="CLU_085269_0_0_6"/>
<evidence type="ECO:0000256" key="2">
    <source>
        <dbReference type="ARBA" id="ARBA00007362"/>
    </source>
</evidence>
<organism evidence="11 12">
    <name type="scientific">Dickeya chrysanthemi (strain Ech1591)</name>
    <name type="common">Dickeya zeae (strain Ech1591)</name>
    <dbReference type="NCBI Taxonomy" id="561229"/>
    <lineage>
        <taxon>Bacteria</taxon>
        <taxon>Pseudomonadati</taxon>
        <taxon>Pseudomonadota</taxon>
        <taxon>Gammaproteobacteria</taxon>
        <taxon>Enterobacterales</taxon>
        <taxon>Pectobacteriaceae</taxon>
        <taxon>Dickeya</taxon>
    </lineage>
</organism>
<dbReference type="STRING" id="561229.Dd1591_3936"/>
<reference evidence="11 12" key="1">
    <citation type="submission" date="2009-06" db="EMBL/GenBank/DDBJ databases">
        <title>Complete sequence of Dickeya zeae Ech1591.</title>
        <authorList>
            <consortium name="US DOE Joint Genome Institute"/>
            <person name="Lucas S."/>
            <person name="Copeland A."/>
            <person name="Lapidus A."/>
            <person name="Glavina del Rio T."/>
            <person name="Tice H."/>
            <person name="Bruce D."/>
            <person name="Goodwin L."/>
            <person name="Pitluck S."/>
            <person name="Chertkov O."/>
            <person name="Brettin T."/>
            <person name="Detter J.C."/>
            <person name="Han C."/>
            <person name="Larimer F."/>
            <person name="Land M."/>
            <person name="Hauser L."/>
            <person name="Kyrpides N."/>
            <person name="Ovchinnikova G."/>
            <person name="Balakrishnan V."/>
            <person name="Glasner J."/>
            <person name="Perna N.T."/>
        </authorList>
    </citation>
    <scope>NUCLEOTIDE SEQUENCE [LARGE SCALE GENOMIC DNA]</scope>
    <source>
        <strain evidence="11 12">Ech1591</strain>
    </source>
</reference>
<comment type="subcellular location">
    <subcellularLocation>
        <location evidence="1">Cell membrane</location>
        <topology evidence="1">Multi-pass membrane protein</topology>
    </subcellularLocation>
</comment>
<dbReference type="InterPro" id="IPR037185">
    <property type="entry name" value="EmrE-like"/>
</dbReference>
<dbReference type="InterPro" id="IPR050638">
    <property type="entry name" value="AA-Vitamin_Transporters"/>
</dbReference>
<feature type="domain" description="EamA" evidence="10">
    <location>
        <begin position="157"/>
        <end position="292"/>
    </location>
</feature>
<evidence type="ECO:0000256" key="3">
    <source>
        <dbReference type="ARBA" id="ARBA00022448"/>
    </source>
</evidence>
<dbReference type="EMBL" id="CP001655">
    <property type="protein sequence ID" value="ACT08736.1"/>
    <property type="molecule type" value="Genomic_DNA"/>
</dbReference>
<evidence type="ECO:0000256" key="5">
    <source>
        <dbReference type="ARBA" id="ARBA00022692"/>
    </source>
</evidence>
<dbReference type="GO" id="GO:0005886">
    <property type="term" value="C:plasma membrane"/>
    <property type="evidence" value="ECO:0007669"/>
    <property type="project" value="UniProtKB-SubCell"/>
</dbReference>
<dbReference type="AlphaFoldDB" id="C6CNE3"/>
<keyword evidence="7 9" id="KW-1133">Transmembrane helix</keyword>
<feature type="transmembrane region" description="Helical" evidence="9">
    <location>
        <begin position="156"/>
        <end position="177"/>
    </location>
</feature>
<dbReference type="InterPro" id="IPR000620">
    <property type="entry name" value="EamA_dom"/>
</dbReference>
<dbReference type="SUPFAM" id="SSF103481">
    <property type="entry name" value="Multidrug resistance efflux transporter EmrE"/>
    <property type="match status" value="2"/>
</dbReference>
<feature type="transmembrane region" description="Helical" evidence="9">
    <location>
        <begin position="105"/>
        <end position="124"/>
    </location>
</feature>
<keyword evidence="5 9" id="KW-0812">Transmembrane</keyword>
<keyword evidence="6" id="KW-0677">Repeat</keyword>
<name>C6CNE3_DICC1</name>
<dbReference type="PANTHER" id="PTHR32322:SF2">
    <property type="entry name" value="EAMA DOMAIN-CONTAINING PROTEIN"/>
    <property type="match status" value="1"/>
</dbReference>
<evidence type="ECO:0000313" key="12">
    <source>
        <dbReference type="Proteomes" id="UP000002735"/>
    </source>
</evidence>
<protein>
    <submittedName>
        <fullName evidence="11">Carboxylate/amino acid/amine transporter</fullName>
    </submittedName>
</protein>
<dbReference type="eggNOG" id="COG0697">
    <property type="taxonomic scope" value="Bacteria"/>
</dbReference>
<evidence type="ECO:0000256" key="8">
    <source>
        <dbReference type="ARBA" id="ARBA00023136"/>
    </source>
</evidence>
<evidence type="ECO:0000256" key="1">
    <source>
        <dbReference type="ARBA" id="ARBA00004651"/>
    </source>
</evidence>
<accession>C6CNE3</accession>
<evidence type="ECO:0000256" key="6">
    <source>
        <dbReference type="ARBA" id="ARBA00022737"/>
    </source>
</evidence>
<evidence type="ECO:0000256" key="7">
    <source>
        <dbReference type="ARBA" id="ARBA00022989"/>
    </source>
</evidence>
<proteinExistence type="inferred from homology"/>
<keyword evidence="4" id="KW-1003">Cell membrane</keyword>
<evidence type="ECO:0000313" key="11">
    <source>
        <dbReference type="EMBL" id="ACT08736.1"/>
    </source>
</evidence>
<dbReference type="Proteomes" id="UP000002735">
    <property type="component" value="Chromosome"/>
</dbReference>
<evidence type="ECO:0000256" key="4">
    <source>
        <dbReference type="ARBA" id="ARBA00022475"/>
    </source>
</evidence>
<feature type="transmembrane region" description="Helical" evidence="9">
    <location>
        <begin position="78"/>
        <end position="99"/>
    </location>
</feature>
<evidence type="ECO:0000256" key="9">
    <source>
        <dbReference type="SAM" id="Phobius"/>
    </source>
</evidence>
<keyword evidence="3" id="KW-0813">Transport</keyword>